<evidence type="ECO:0000313" key="1">
    <source>
        <dbReference type="EMBL" id="MBE0360595.1"/>
    </source>
</evidence>
<keyword evidence="2" id="KW-1185">Reference proteome</keyword>
<comment type="caution">
    <text evidence="1">The sequence shown here is derived from an EMBL/GenBank/DDBJ whole genome shotgun (WGS) entry which is preliminary data.</text>
</comment>
<dbReference type="EMBL" id="AQGU01000027">
    <property type="protein sequence ID" value="MBE0360595.1"/>
    <property type="molecule type" value="Genomic_DNA"/>
</dbReference>
<sequence>MLHYQLQQLQAVPLAANITAAIEEGVNGITGWHNVFQQPALAEYRIKVVTTDQLPGFNGITVPNLYLNTANNIVYTTALARRLALLANDVDRTDMVIFLNSTEINNNTNPQNFARILAMHECCHGLGFLGLCNIVNNGAGNIGQYSSDSLIAAIQPLLNRLVAHYALADIGVLIPFWNDLNNPMNPNSAANLNGHPTVFCQLWNNAPVNNTLSLANRLRGLNNTGLLAEDFQLTASGVAYDLFTPIPFIPFTSADHLQAHYNHCLMRAGDIPNQPGGVDAITMAIMNQLGW</sequence>
<evidence type="ECO:0008006" key="3">
    <source>
        <dbReference type="Google" id="ProtNLM"/>
    </source>
</evidence>
<accession>A0ABR9E3W9</accession>
<evidence type="ECO:0000313" key="2">
    <source>
        <dbReference type="Proteomes" id="UP000648482"/>
    </source>
</evidence>
<gene>
    <name evidence="1" type="ORF">PALI_a2604</name>
</gene>
<dbReference type="RefSeq" id="WP_193156237.1">
    <property type="nucleotide sequence ID" value="NZ_AQGU01000027.1"/>
</dbReference>
<proteinExistence type="predicted"/>
<protein>
    <recommendedName>
        <fullName evidence="3">Peptidase</fullName>
    </recommendedName>
</protein>
<organism evidence="1 2">
    <name type="scientific">Pseudoalteromonas aliena SW19</name>
    <dbReference type="NCBI Taxonomy" id="1314866"/>
    <lineage>
        <taxon>Bacteria</taxon>
        <taxon>Pseudomonadati</taxon>
        <taxon>Pseudomonadota</taxon>
        <taxon>Gammaproteobacteria</taxon>
        <taxon>Alteromonadales</taxon>
        <taxon>Pseudoalteromonadaceae</taxon>
        <taxon>Pseudoalteromonas</taxon>
    </lineage>
</organism>
<reference evidence="1 2" key="1">
    <citation type="submission" date="2015-06" db="EMBL/GenBank/DDBJ databases">
        <title>Genome sequence of Pseudoalteromonas aliena.</title>
        <authorList>
            <person name="Xie B.-B."/>
            <person name="Rong J.-C."/>
            <person name="Qin Q.-L."/>
            <person name="Zhang Y.-Z."/>
        </authorList>
    </citation>
    <scope>NUCLEOTIDE SEQUENCE [LARGE SCALE GENOMIC DNA]</scope>
    <source>
        <strain evidence="1 2">SW19</strain>
    </source>
</reference>
<name>A0ABR9E3W9_9GAMM</name>
<dbReference type="Proteomes" id="UP000648482">
    <property type="component" value="Unassembled WGS sequence"/>
</dbReference>